<evidence type="ECO:0000313" key="2">
    <source>
        <dbReference type="EMBL" id="QDH23962.1"/>
    </source>
</evidence>
<dbReference type="AlphaFoldDB" id="A0A4Y6V1M9"/>
<feature type="chain" id="PRO_5021215851" evidence="1">
    <location>
        <begin position="28"/>
        <end position="285"/>
    </location>
</feature>
<accession>A0A4Y6V1M9</accession>
<reference evidence="2 3" key="1">
    <citation type="submission" date="2018-09" db="EMBL/GenBank/DDBJ databases">
        <title>The complete genome sequence of Neokomagataea tanensis NBRC 106556(T).</title>
        <authorList>
            <person name="Chua K.-O."/>
            <person name="See-Too W.-S."/>
            <person name="Hong K.-W."/>
            <person name="Yin W.-F."/>
            <person name="Chan K.-G."/>
        </authorList>
    </citation>
    <scope>NUCLEOTIDE SEQUENCE [LARGE SCALE GENOMIC DNA]</scope>
    <source>
        <strain evidence="3">AH13 \ NBRC 106556</strain>
    </source>
</reference>
<dbReference type="EMBL" id="CP032485">
    <property type="protein sequence ID" value="QDH23962.1"/>
    <property type="molecule type" value="Genomic_DNA"/>
</dbReference>
<keyword evidence="1" id="KW-0732">Signal</keyword>
<sequence length="285" mass="29920">MSRSRSTVSLVCGLMCLASFPATHVHAETLPSVPSSCFSYHFENVQEDARGFHASALHASYEGSKSTLTTGEINATSPEGNTSSQELQRLNASAAFAALTAFQGQASNTCQLNTSSFHGTLNTRWGNVTLAHNQHRLTIRALTLNTSERNKNTNVSFSASGVKDTTSSLIPSEVSASLIVEGHSATPLITINSLHAVNGTNALDGHGSVQTAANPLASSADLHISLTNVDALLNDVRQTAPARVTTALTIARLMGRANGSATEWDVGLHNGVATVNNVPIPLNLH</sequence>
<feature type="signal peptide" evidence="1">
    <location>
        <begin position="1"/>
        <end position="27"/>
    </location>
</feature>
<dbReference type="OrthoDB" id="7254618at2"/>
<keyword evidence="3" id="KW-1185">Reference proteome</keyword>
<dbReference type="KEGG" id="ntn:D5366_00285"/>
<proteinExistence type="predicted"/>
<gene>
    <name evidence="2" type="ORF">D5366_00285</name>
</gene>
<protein>
    <submittedName>
        <fullName evidence="2">DUF2125 domain-containing protein</fullName>
    </submittedName>
</protein>
<evidence type="ECO:0000313" key="3">
    <source>
        <dbReference type="Proteomes" id="UP000317214"/>
    </source>
</evidence>
<dbReference type="Proteomes" id="UP000317214">
    <property type="component" value="Chromosome"/>
</dbReference>
<organism evidence="2 3">
    <name type="scientific">Neokomagataea tanensis</name>
    <dbReference type="NCBI Taxonomy" id="661191"/>
    <lineage>
        <taxon>Bacteria</taxon>
        <taxon>Pseudomonadati</taxon>
        <taxon>Pseudomonadota</taxon>
        <taxon>Alphaproteobacteria</taxon>
        <taxon>Acetobacterales</taxon>
        <taxon>Acetobacteraceae</taxon>
        <taxon>Neokomagataea</taxon>
    </lineage>
</organism>
<name>A0A4Y6V1M9_9PROT</name>
<evidence type="ECO:0000256" key="1">
    <source>
        <dbReference type="SAM" id="SignalP"/>
    </source>
</evidence>
<dbReference type="RefSeq" id="WP_141491798.1">
    <property type="nucleotide sequence ID" value="NZ_CP032485.1"/>
</dbReference>